<keyword evidence="7" id="KW-1185">Reference proteome</keyword>
<dbReference type="EMBL" id="JAVRHV010000007">
    <property type="protein sequence ID" value="MDT0554023.1"/>
    <property type="molecule type" value="Genomic_DNA"/>
</dbReference>
<comment type="similarity">
    <text evidence="5">Belongs to the DapA family.</text>
</comment>
<comment type="caution">
    <text evidence="6">The sequence shown here is derived from an EMBL/GenBank/DDBJ whole genome shotgun (WGS) entry which is preliminary data.</text>
</comment>
<dbReference type="SMART" id="SM01130">
    <property type="entry name" value="DHDPS"/>
    <property type="match status" value="1"/>
</dbReference>
<dbReference type="InterPro" id="IPR013785">
    <property type="entry name" value="Aldolase_TIM"/>
</dbReference>
<comment type="subcellular location">
    <subcellularLocation>
        <location evidence="1">Cytoplasm</location>
    </subcellularLocation>
</comment>
<keyword evidence="2" id="KW-0963">Cytoplasm</keyword>
<protein>
    <submittedName>
        <fullName evidence="6">Dihydrodipicolinate synthase family protein</fullName>
    </submittedName>
</protein>
<evidence type="ECO:0000256" key="5">
    <source>
        <dbReference type="PIRNR" id="PIRNR001365"/>
    </source>
</evidence>
<dbReference type="PANTHER" id="PTHR12128">
    <property type="entry name" value="DIHYDRODIPICOLINATE SYNTHASE"/>
    <property type="match status" value="1"/>
</dbReference>
<accession>A0ABU2YAD2</accession>
<sequence>MNIKNLIAATYTPLKDDGSLNVDLVPRYNEFLKKNKVAGVFVNGSTGDFVSLTVDERKEIIEAWSKVKSDDFFVINHVGHTSLKVSKDLVTHCADKVDAISTLAPYYFTVPTLESLVEYCAEIAACAPHLPFYYYHIPVLSGADFSMLEFLKLAETKIPNLGGIKFTKNDVIDYRYCKNYKNGKYNILYGVDEMLLSSLPYEATGWVGSTYNHLAPLYYGIIEAFKLGDHTLASQLQTKSAQFVDELNGRGGFNGAGKSFMKVLGVDCGPCRYPHKTFSDEELSEVKKILTNSGIMDYTSKL</sequence>
<dbReference type="PIRSF" id="PIRSF001365">
    <property type="entry name" value="DHDPS"/>
    <property type="match status" value="1"/>
</dbReference>
<proteinExistence type="inferred from homology"/>
<name>A0ABU2YAD2_9FLAO</name>
<evidence type="ECO:0000256" key="4">
    <source>
        <dbReference type="ARBA" id="ARBA00023277"/>
    </source>
</evidence>
<dbReference type="PANTHER" id="PTHR12128:SF21">
    <property type="entry name" value="N-ACETYLNEURAMINATE LYASE"/>
    <property type="match status" value="1"/>
</dbReference>
<evidence type="ECO:0000256" key="3">
    <source>
        <dbReference type="ARBA" id="ARBA00023239"/>
    </source>
</evidence>
<reference evidence="6 7" key="1">
    <citation type="submission" date="2023-09" db="EMBL/GenBank/DDBJ databases">
        <authorList>
            <person name="Rey-Velasco X."/>
        </authorList>
    </citation>
    <scope>NUCLEOTIDE SEQUENCE [LARGE SCALE GENOMIC DNA]</scope>
    <source>
        <strain evidence="6 7">P050</strain>
    </source>
</reference>
<dbReference type="Pfam" id="PF00701">
    <property type="entry name" value="DHDPS"/>
    <property type="match status" value="1"/>
</dbReference>
<organism evidence="6 7">
    <name type="scientific">Urechidicola vernalis</name>
    <dbReference type="NCBI Taxonomy" id="3075600"/>
    <lineage>
        <taxon>Bacteria</taxon>
        <taxon>Pseudomonadati</taxon>
        <taxon>Bacteroidota</taxon>
        <taxon>Flavobacteriia</taxon>
        <taxon>Flavobacteriales</taxon>
        <taxon>Flavobacteriaceae</taxon>
        <taxon>Urechidicola</taxon>
    </lineage>
</organism>
<dbReference type="Gene3D" id="3.20.20.70">
    <property type="entry name" value="Aldolase class I"/>
    <property type="match status" value="1"/>
</dbReference>
<gene>
    <name evidence="6" type="ORF">RM519_12245</name>
</gene>
<evidence type="ECO:0000256" key="1">
    <source>
        <dbReference type="ARBA" id="ARBA00004496"/>
    </source>
</evidence>
<keyword evidence="4" id="KW-0119">Carbohydrate metabolism</keyword>
<dbReference type="InterPro" id="IPR002220">
    <property type="entry name" value="DapA-like"/>
</dbReference>
<dbReference type="SUPFAM" id="SSF51569">
    <property type="entry name" value="Aldolase"/>
    <property type="match status" value="1"/>
</dbReference>
<evidence type="ECO:0000313" key="6">
    <source>
        <dbReference type="EMBL" id="MDT0554023.1"/>
    </source>
</evidence>
<dbReference type="RefSeq" id="WP_311594107.1">
    <property type="nucleotide sequence ID" value="NZ_JAVRHV010000007.1"/>
</dbReference>
<dbReference type="Proteomes" id="UP001252186">
    <property type="component" value="Unassembled WGS sequence"/>
</dbReference>
<keyword evidence="3 5" id="KW-0456">Lyase</keyword>
<evidence type="ECO:0000313" key="7">
    <source>
        <dbReference type="Proteomes" id="UP001252186"/>
    </source>
</evidence>
<evidence type="ECO:0000256" key="2">
    <source>
        <dbReference type="ARBA" id="ARBA00022490"/>
    </source>
</evidence>
<dbReference type="PRINTS" id="PR00146">
    <property type="entry name" value="DHPICSNTHASE"/>
</dbReference>